<proteinExistence type="predicted"/>
<evidence type="ECO:0000259" key="3">
    <source>
        <dbReference type="Pfam" id="PF13406"/>
    </source>
</evidence>
<dbReference type="EMBL" id="FNJI01000003">
    <property type="protein sequence ID" value="SDO58594.1"/>
    <property type="molecule type" value="Genomic_DNA"/>
</dbReference>
<dbReference type="InterPro" id="IPR031304">
    <property type="entry name" value="SLT_2"/>
</dbReference>
<feature type="domain" description="Peptidoglycan binding-like" evidence="2">
    <location>
        <begin position="353"/>
        <end position="403"/>
    </location>
</feature>
<dbReference type="Gene3D" id="1.10.8.350">
    <property type="entry name" value="Bacterial muramidase"/>
    <property type="match status" value="1"/>
</dbReference>
<keyword evidence="1" id="KW-0732">Signal</keyword>
<organism evidence="4 5">
    <name type="scientific">Desulforhopalus singaporensis</name>
    <dbReference type="NCBI Taxonomy" id="91360"/>
    <lineage>
        <taxon>Bacteria</taxon>
        <taxon>Pseudomonadati</taxon>
        <taxon>Thermodesulfobacteriota</taxon>
        <taxon>Desulfobulbia</taxon>
        <taxon>Desulfobulbales</taxon>
        <taxon>Desulfocapsaceae</taxon>
        <taxon>Desulforhopalus</taxon>
    </lineage>
</organism>
<dbReference type="SUPFAM" id="SSF53955">
    <property type="entry name" value="Lysozyme-like"/>
    <property type="match status" value="1"/>
</dbReference>
<dbReference type="CDD" id="cd13399">
    <property type="entry name" value="Slt35-like"/>
    <property type="match status" value="1"/>
</dbReference>
<dbReference type="AlphaFoldDB" id="A0A1H0KRH7"/>
<dbReference type="PANTHER" id="PTHR30163">
    <property type="entry name" value="MEMBRANE-BOUND LYTIC MUREIN TRANSGLYCOSYLASE B"/>
    <property type="match status" value="1"/>
</dbReference>
<dbReference type="Gene3D" id="1.10.530.10">
    <property type="match status" value="1"/>
</dbReference>
<dbReference type="RefSeq" id="WP_245694958.1">
    <property type="nucleotide sequence ID" value="NZ_FNJI01000003.1"/>
</dbReference>
<name>A0A1H0KRH7_9BACT</name>
<dbReference type="Pfam" id="PF13406">
    <property type="entry name" value="SLT_2"/>
    <property type="match status" value="1"/>
</dbReference>
<keyword evidence="5" id="KW-1185">Reference proteome</keyword>
<dbReference type="GO" id="GO:0008933">
    <property type="term" value="F:peptidoglycan lytic transglycosylase activity"/>
    <property type="evidence" value="ECO:0007669"/>
    <property type="project" value="TreeGrafter"/>
</dbReference>
<dbReference type="SUPFAM" id="SSF47090">
    <property type="entry name" value="PGBD-like"/>
    <property type="match status" value="1"/>
</dbReference>
<gene>
    <name evidence="4" type="ORF">SAMN05660330_00603</name>
</gene>
<evidence type="ECO:0000256" key="1">
    <source>
        <dbReference type="SAM" id="SignalP"/>
    </source>
</evidence>
<evidence type="ECO:0000313" key="5">
    <source>
        <dbReference type="Proteomes" id="UP000199073"/>
    </source>
</evidence>
<dbReference type="InterPro" id="IPR036365">
    <property type="entry name" value="PGBD-like_sf"/>
</dbReference>
<dbReference type="PANTHER" id="PTHR30163:SF8">
    <property type="entry name" value="LYTIC MUREIN TRANSGLYCOSYLASE"/>
    <property type="match status" value="1"/>
</dbReference>
<feature type="domain" description="Transglycosylase SLT" evidence="3">
    <location>
        <begin position="29"/>
        <end position="327"/>
    </location>
</feature>
<dbReference type="InterPro" id="IPR011970">
    <property type="entry name" value="MltB_2"/>
</dbReference>
<evidence type="ECO:0000313" key="4">
    <source>
        <dbReference type="EMBL" id="SDO58594.1"/>
    </source>
</evidence>
<sequence length="409" mass="46027">MFCRRWKLSIILATFMVMAGFSVHADGDFARWIEDFYPKAKEAGIESEVFWKAFEPVSSPDVTVLEKAGYQPEFKTRIWDYVDGRVNSLSIEQGQRMSRYHRNTLDLVEKQFGVSRFILLAIWSVESNYGAVLDRPERLHYVPAALATLAYGDVRRRKFAETQLIAALKIFQHKDVGVDGFYGSWAGAMGHTQFIPTSYLAYGVDMDKDGRRDVWNSVPDALATAANLLKENGWRTGKTWGYEVVLPNLPEAALQQYEGQTRLLSEWQQLGFVRPGGKRFVRSGEKAVLKMVAGTEGPGFLMMRNFFVLKRYNNADAYALAVGLLGDRIAGVGELVQPWPRPPGSLTFEQQLTLQRALQKGGWYSGKIDGYIGDASRAAIREFQLRNGMAPTGIASEKLLESLLDRLPE</sequence>
<dbReference type="InterPro" id="IPR036366">
    <property type="entry name" value="PGBDSf"/>
</dbReference>
<dbReference type="Pfam" id="PF01471">
    <property type="entry name" value="PG_binding_1"/>
    <property type="match status" value="1"/>
</dbReference>
<feature type="signal peptide" evidence="1">
    <location>
        <begin position="1"/>
        <end position="25"/>
    </location>
</feature>
<dbReference type="GO" id="GO:0009253">
    <property type="term" value="P:peptidoglycan catabolic process"/>
    <property type="evidence" value="ECO:0007669"/>
    <property type="project" value="TreeGrafter"/>
</dbReference>
<dbReference type="InterPro" id="IPR023346">
    <property type="entry name" value="Lysozyme-like_dom_sf"/>
</dbReference>
<protein>
    <submittedName>
        <fullName evidence="4">Membrane-bound lytic murein transglycosylase B</fullName>
    </submittedName>
</protein>
<feature type="chain" id="PRO_5011632881" evidence="1">
    <location>
        <begin position="26"/>
        <end position="409"/>
    </location>
</feature>
<dbReference type="InterPro" id="IPR002477">
    <property type="entry name" value="Peptidoglycan-bd-like"/>
</dbReference>
<dbReference type="NCBIfam" id="TIGR02283">
    <property type="entry name" value="MltB_2"/>
    <property type="match status" value="1"/>
</dbReference>
<dbReference type="InterPro" id="IPR043426">
    <property type="entry name" value="MltB-like"/>
</dbReference>
<dbReference type="STRING" id="91360.SAMN05660330_00603"/>
<dbReference type="Gene3D" id="1.10.101.10">
    <property type="entry name" value="PGBD-like superfamily/PGBD"/>
    <property type="match status" value="1"/>
</dbReference>
<evidence type="ECO:0000259" key="2">
    <source>
        <dbReference type="Pfam" id="PF01471"/>
    </source>
</evidence>
<accession>A0A1H0KRH7</accession>
<dbReference type="Proteomes" id="UP000199073">
    <property type="component" value="Unassembled WGS sequence"/>
</dbReference>
<reference evidence="4 5" key="1">
    <citation type="submission" date="2016-10" db="EMBL/GenBank/DDBJ databases">
        <authorList>
            <person name="de Groot N.N."/>
        </authorList>
    </citation>
    <scope>NUCLEOTIDE SEQUENCE [LARGE SCALE GENOMIC DNA]</scope>
    <source>
        <strain evidence="4 5">DSM 12130</strain>
    </source>
</reference>